<dbReference type="InterPro" id="IPR002725">
    <property type="entry name" value="YgjP-like_metallopeptidase"/>
</dbReference>
<dbReference type="Gene3D" id="3.30.2010.10">
    <property type="entry name" value="Metalloproteases ('zincins'), catalytic domain"/>
    <property type="match status" value="1"/>
</dbReference>
<protein>
    <submittedName>
        <fullName evidence="2">M48 family peptidase</fullName>
    </submittedName>
</protein>
<accession>A0A419A3E4</accession>
<sequence>MAERVGQVSGRIVIAEGLEVVLRRSARARRMTLRVPRDGGDPVLTLPLRTPEAEGRAFALSRGDWLAQARARVPQPQRPAPGALLPVEGRALRVTPFPLRAVRVEGDLLLVPQARPVAPVVQAFLKHLALQRLRPACDRHAAALGRPYRALVLRDTRSRWGSCSVEGRLMFSWRLAMAPPEVLDYVAAHEVAHLAHMDHSPRFWAAVERLMPEWRGRRDWLRRNGGELMLWRFRD</sequence>
<dbReference type="EMBL" id="QZEW01000086">
    <property type="protein sequence ID" value="RJL07690.1"/>
    <property type="molecule type" value="Genomic_DNA"/>
</dbReference>
<evidence type="ECO:0000313" key="3">
    <source>
        <dbReference type="Proteomes" id="UP000283587"/>
    </source>
</evidence>
<proteinExistence type="predicted"/>
<reference evidence="3" key="1">
    <citation type="submission" date="2018-09" db="EMBL/GenBank/DDBJ databases">
        <title>Paracoccus onubensis nov. sp. a moderate halophilic bacterium isolated from Gruta de las Maravillas (Aracena, Spain).</title>
        <authorList>
            <person name="Jurado V."/>
            <person name="Gutierrez-Patricio S."/>
            <person name="Gonzalez-Pimentel J.L."/>
            <person name="Miller A.Z."/>
            <person name="Laiz L."/>
            <person name="Saiz-Jimenez C."/>
        </authorList>
    </citation>
    <scope>NUCLEOTIDE SEQUENCE [LARGE SCALE GENOMIC DNA]</scope>
    <source>
        <strain evidence="3">DSM 26381</strain>
    </source>
</reference>
<dbReference type="InterPro" id="IPR053136">
    <property type="entry name" value="UTP_pyrophosphatase-like"/>
</dbReference>
<keyword evidence="3" id="KW-1185">Reference proteome</keyword>
<feature type="domain" description="YgjP-like metallopeptidase" evidence="1">
    <location>
        <begin position="29"/>
        <end position="224"/>
    </location>
</feature>
<dbReference type="PANTHER" id="PTHR30399">
    <property type="entry name" value="UNCHARACTERIZED PROTEIN YGJP"/>
    <property type="match status" value="1"/>
</dbReference>
<dbReference type="PANTHER" id="PTHR30399:SF1">
    <property type="entry name" value="UTP PYROPHOSPHATASE"/>
    <property type="match status" value="1"/>
</dbReference>
<name>A0A419A3E4_9RHOB</name>
<dbReference type="OrthoDB" id="9795402at2"/>
<dbReference type="Proteomes" id="UP000283587">
    <property type="component" value="Unassembled WGS sequence"/>
</dbReference>
<dbReference type="RefSeq" id="WP_119899991.1">
    <property type="nucleotide sequence ID" value="NZ_QNRC01000006.1"/>
</dbReference>
<dbReference type="Pfam" id="PF01863">
    <property type="entry name" value="YgjP-like"/>
    <property type="match status" value="1"/>
</dbReference>
<evidence type="ECO:0000313" key="2">
    <source>
        <dbReference type="EMBL" id="RJL07690.1"/>
    </source>
</evidence>
<gene>
    <name evidence="2" type="ORF">D3P05_17370</name>
</gene>
<evidence type="ECO:0000259" key="1">
    <source>
        <dbReference type="Pfam" id="PF01863"/>
    </source>
</evidence>
<dbReference type="CDD" id="cd07344">
    <property type="entry name" value="M48_yhfN_like"/>
    <property type="match status" value="1"/>
</dbReference>
<dbReference type="AlphaFoldDB" id="A0A419A3E4"/>
<comment type="caution">
    <text evidence="2">The sequence shown here is derived from an EMBL/GenBank/DDBJ whole genome shotgun (WGS) entry which is preliminary data.</text>
</comment>
<organism evidence="2 3">
    <name type="scientific">Paracoccus siganidrum</name>
    <dbReference type="NCBI Taxonomy" id="1276757"/>
    <lineage>
        <taxon>Bacteria</taxon>
        <taxon>Pseudomonadati</taxon>
        <taxon>Pseudomonadota</taxon>
        <taxon>Alphaproteobacteria</taxon>
        <taxon>Rhodobacterales</taxon>
        <taxon>Paracoccaceae</taxon>
        <taxon>Paracoccus</taxon>
    </lineage>
</organism>